<evidence type="ECO:0000313" key="2">
    <source>
        <dbReference type="Proteomes" id="UP000603141"/>
    </source>
</evidence>
<gene>
    <name evidence="1" type="ORF">JIN85_17570</name>
</gene>
<organism evidence="1 2">
    <name type="scientific">Luteolibacter pohnpeiensis</name>
    <dbReference type="NCBI Taxonomy" id="454153"/>
    <lineage>
        <taxon>Bacteria</taxon>
        <taxon>Pseudomonadati</taxon>
        <taxon>Verrucomicrobiota</taxon>
        <taxon>Verrucomicrobiia</taxon>
        <taxon>Verrucomicrobiales</taxon>
        <taxon>Verrucomicrobiaceae</taxon>
        <taxon>Luteolibacter</taxon>
    </lineage>
</organism>
<dbReference type="EMBL" id="JAENIJ010000039">
    <property type="protein sequence ID" value="MBK1884233.1"/>
    <property type="molecule type" value="Genomic_DNA"/>
</dbReference>
<name>A0A934S9D6_9BACT</name>
<reference evidence="1" key="1">
    <citation type="submission" date="2021-01" db="EMBL/GenBank/DDBJ databases">
        <title>Modified the classification status of verrucomicrobia.</title>
        <authorList>
            <person name="Feng X."/>
        </authorList>
    </citation>
    <scope>NUCLEOTIDE SEQUENCE</scope>
    <source>
        <strain evidence="1">KCTC 22041</strain>
    </source>
</reference>
<evidence type="ECO:0000313" key="1">
    <source>
        <dbReference type="EMBL" id="MBK1884233.1"/>
    </source>
</evidence>
<dbReference type="AlphaFoldDB" id="A0A934S9D6"/>
<proteinExistence type="predicted"/>
<accession>A0A934S9D6</accession>
<keyword evidence="2" id="KW-1185">Reference proteome</keyword>
<dbReference type="Proteomes" id="UP000603141">
    <property type="component" value="Unassembled WGS sequence"/>
</dbReference>
<protein>
    <submittedName>
        <fullName evidence="1">Uncharacterized protein</fullName>
    </submittedName>
</protein>
<sequence>MLGDVWKRHTELRLTQLILNYLHPEVQCSQLYDLEDDELLRRLRVAPPTRCVA</sequence>
<comment type="caution">
    <text evidence="1">The sequence shown here is derived from an EMBL/GenBank/DDBJ whole genome shotgun (WGS) entry which is preliminary data.</text>
</comment>